<evidence type="ECO:0000313" key="2">
    <source>
        <dbReference type="Proteomes" id="UP001500928"/>
    </source>
</evidence>
<proteinExistence type="predicted"/>
<dbReference type="Proteomes" id="UP001500928">
    <property type="component" value="Unassembled WGS sequence"/>
</dbReference>
<reference evidence="2" key="1">
    <citation type="journal article" date="2019" name="Int. J. Syst. Evol. Microbiol.">
        <title>The Global Catalogue of Microorganisms (GCM) 10K type strain sequencing project: providing services to taxonomists for standard genome sequencing and annotation.</title>
        <authorList>
            <consortium name="The Broad Institute Genomics Platform"/>
            <consortium name="The Broad Institute Genome Sequencing Center for Infectious Disease"/>
            <person name="Wu L."/>
            <person name="Ma J."/>
        </authorList>
    </citation>
    <scope>NUCLEOTIDE SEQUENCE [LARGE SCALE GENOMIC DNA]</scope>
    <source>
        <strain evidence="2">JCM 17979</strain>
    </source>
</reference>
<comment type="caution">
    <text evidence="1">The sequence shown here is derived from an EMBL/GenBank/DDBJ whole genome shotgun (WGS) entry which is preliminary data.</text>
</comment>
<gene>
    <name evidence="1" type="ORF">GCM10023200_57510</name>
</gene>
<sequence>MTIPLTEWVLRPRRSCRVARLLHADDLAAAVRADAVGECLGLRRPVEHAARRLDRVVLRHTVDGERIVRLESEVDALPERLAALQQRCGRTPVALVVTSGPVVAWGLRRLRVLERAQDTRRPRRRRRRGAAGLRVAHVERAAERGRLRHEEVVLRARAAGARRAEPAGDVVDGAVAPLRELLTHLDRCPGRA</sequence>
<protein>
    <submittedName>
        <fullName evidence="1">Uncharacterized protein</fullName>
    </submittedName>
</protein>
<organism evidence="1 2">
    <name type="scientific">Actinomycetospora chlora</name>
    <dbReference type="NCBI Taxonomy" id="663608"/>
    <lineage>
        <taxon>Bacteria</taxon>
        <taxon>Bacillati</taxon>
        <taxon>Actinomycetota</taxon>
        <taxon>Actinomycetes</taxon>
        <taxon>Pseudonocardiales</taxon>
        <taxon>Pseudonocardiaceae</taxon>
        <taxon>Actinomycetospora</taxon>
    </lineage>
</organism>
<evidence type="ECO:0000313" key="1">
    <source>
        <dbReference type="EMBL" id="GAA4812232.1"/>
    </source>
</evidence>
<dbReference type="RefSeq" id="WP_345424489.1">
    <property type="nucleotide sequence ID" value="NZ_BAABHO010000079.1"/>
</dbReference>
<accession>A0ABP9CIW9</accession>
<name>A0ABP9CIW9_9PSEU</name>
<keyword evidence="2" id="KW-1185">Reference proteome</keyword>
<dbReference type="EMBL" id="BAABHO010000079">
    <property type="protein sequence ID" value="GAA4812232.1"/>
    <property type="molecule type" value="Genomic_DNA"/>
</dbReference>